<sequence>MANDAAEESEPSTETENGKRYANSLASSQLVSVNTPKRSSGLISRFSQLLYLGAEETKSEPTEEQLAAQQSSLQTIQKCHIGSIFTE</sequence>
<evidence type="ECO:0000313" key="3">
    <source>
        <dbReference type="Proteomes" id="UP000265520"/>
    </source>
</evidence>
<feature type="compositionally biased region" description="Polar residues" evidence="1">
    <location>
        <begin position="24"/>
        <end position="38"/>
    </location>
</feature>
<keyword evidence="3" id="KW-1185">Reference proteome</keyword>
<dbReference type="EMBL" id="LXQA010289133">
    <property type="protein sequence ID" value="MCI41198.1"/>
    <property type="molecule type" value="Genomic_DNA"/>
</dbReference>
<dbReference type="AlphaFoldDB" id="A0A392RX55"/>
<organism evidence="2 3">
    <name type="scientific">Trifolium medium</name>
    <dbReference type="NCBI Taxonomy" id="97028"/>
    <lineage>
        <taxon>Eukaryota</taxon>
        <taxon>Viridiplantae</taxon>
        <taxon>Streptophyta</taxon>
        <taxon>Embryophyta</taxon>
        <taxon>Tracheophyta</taxon>
        <taxon>Spermatophyta</taxon>
        <taxon>Magnoliopsida</taxon>
        <taxon>eudicotyledons</taxon>
        <taxon>Gunneridae</taxon>
        <taxon>Pentapetalae</taxon>
        <taxon>rosids</taxon>
        <taxon>fabids</taxon>
        <taxon>Fabales</taxon>
        <taxon>Fabaceae</taxon>
        <taxon>Papilionoideae</taxon>
        <taxon>50 kb inversion clade</taxon>
        <taxon>NPAAA clade</taxon>
        <taxon>Hologalegina</taxon>
        <taxon>IRL clade</taxon>
        <taxon>Trifolieae</taxon>
        <taxon>Trifolium</taxon>
    </lineage>
</organism>
<feature type="compositionally biased region" description="Acidic residues" evidence="1">
    <location>
        <begin position="1"/>
        <end position="13"/>
    </location>
</feature>
<accession>A0A392RX55</accession>
<reference evidence="2 3" key="1">
    <citation type="journal article" date="2018" name="Front. Plant Sci.">
        <title>Red Clover (Trifolium pratense) and Zigzag Clover (T. medium) - A Picture of Genomic Similarities and Differences.</title>
        <authorList>
            <person name="Dluhosova J."/>
            <person name="Istvanek J."/>
            <person name="Nedelnik J."/>
            <person name="Repkova J."/>
        </authorList>
    </citation>
    <scope>NUCLEOTIDE SEQUENCE [LARGE SCALE GENOMIC DNA]</scope>
    <source>
        <strain evidence="3">cv. 10/8</strain>
        <tissue evidence="2">Leaf</tissue>
    </source>
</reference>
<evidence type="ECO:0000256" key="1">
    <source>
        <dbReference type="SAM" id="MobiDB-lite"/>
    </source>
</evidence>
<feature type="non-terminal residue" evidence="2">
    <location>
        <position position="87"/>
    </location>
</feature>
<dbReference type="Proteomes" id="UP000265520">
    <property type="component" value="Unassembled WGS sequence"/>
</dbReference>
<protein>
    <submittedName>
        <fullName evidence="2">ARF guanine-nucleotide exchange factor GNOM-like</fullName>
    </submittedName>
</protein>
<evidence type="ECO:0000313" key="2">
    <source>
        <dbReference type="EMBL" id="MCI41198.1"/>
    </source>
</evidence>
<proteinExistence type="predicted"/>
<comment type="caution">
    <text evidence="2">The sequence shown here is derived from an EMBL/GenBank/DDBJ whole genome shotgun (WGS) entry which is preliminary data.</text>
</comment>
<name>A0A392RX55_9FABA</name>
<feature type="region of interest" description="Disordered" evidence="1">
    <location>
        <begin position="1"/>
        <end position="38"/>
    </location>
</feature>